<evidence type="ECO:0000313" key="9">
    <source>
        <dbReference type="Proteomes" id="UP000063699"/>
    </source>
</evidence>
<keyword evidence="9" id="KW-1185">Reference proteome</keyword>
<dbReference type="EMBL" id="CP012752">
    <property type="protein sequence ID" value="ALG09950.1"/>
    <property type="molecule type" value="Genomic_DNA"/>
</dbReference>
<dbReference type="InterPro" id="IPR013325">
    <property type="entry name" value="RNA_pol_sigma_r2"/>
</dbReference>
<feature type="domain" description="RNA polymerase sigma-70 region 4" evidence="7">
    <location>
        <begin position="126"/>
        <end position="173"/>
    </location>
</feature>
<evidence type="ECO:0000256" key="1">
    <source>
        <dbReference type="ARBA" id="ARBA00010641"/>
    </source>
</evidence>
<gene>
    <name evidence="8" type="ORF">AOZ06_26340</name>
</gene>
<dbReference type="GO" id="GO:0003677">
    <property type="term" value="F:DNA binding"/>
    <property type="evidence" value="ECO:0007669"/>
    <property type="project" value="UniProtKB-KW"/>
</dbReference>
<protein>
    <recommendedName>
        <fullName evidence="10">RNA polymerase subunit sigma</fullName>
    </recommendedName>
</protein>
<dbReference type="Pfam" id="PF04545">
    <property type="entry name" value="Sigma70_r4"/>
    <property type="match status" value="1"/>
</dbReference>
<evidence type="ECO:0008006" key="10">
    <source>
        <dbReference type="Google" id="ProtNLM"/>
    </source>
</evidence>
<evidence type="ECO:0000259" key="7">
    <source>
        <dbReference type="Pfam" id="PF04545"/>
    </source>
</evidence>
<organism evidence="8 9">
    <name type="scientific">Kibdelosporangium phytohabitans</name>
    <dbReference type="NCBI Taxonomy" id="860235"/>
    <lineage>
        <taxon>Bacteria</taxon>
        <taxon>Bacillati</taxon>
        <taxon>Actinomycetota</taxon>
        <taxon>Actinomycetes</taxon>
        <taxon>Pseudonocardiales</taxon>
        <taxon>Pseudonocardiaceae</taxon>
        <taxon>Kibdelosporangium</taxon>
    </lineage>
</organism>
<dbReference type="InterPro" id="IPR014284">
    <property type="entry name" value="RNA_pol_sigma-70_dom"/>
</dbReference>
<dbReference type="GO" id="GO:0006352">
    <property type="term" value="P:DNA-templated transcription initiation"/>
    <property type="evidence" value="ECO:0007669"/>
    <property type="project" value="InterPro"/>
</dbReference>
<dbReference type="InterPro" id="IPR039425">
    <property type="entry name" value="RNA_pol_sigma-70-like"/>
</dbReference>
<dbReference type="InterPro" id="IPR007630">
    <property type="entry name" value="RNA_pol_sigma70_r4"/>
</dbReference>
<dbReference type="InterPro" id="IPR007627">
    <property type="entry name" value="RNA_pol_sigma70_r2"/>
</dbReference>
<dbReference type="SUPFAM" id="SSF88659">
    <property type="entry name" value="Sigma3 and sigma4 domains of RNA polymerase sigma factors"/>
    <property type="match status" value="1"/>
</dbReference>
<dbReference type="Proteomes" id="UP000063699">
    <property type="component" value="Chromosome"/>
</dbReference>
<dbReference type="SUPFAM" id="SSF88946">
    <property type="entry name" value="Sigma2 domain of RNA polymerase sigma factors"/>
    <property type="match status" value="1"/>
</dbReference>
<accession>A0A0N9I528</accession>
<dbReference type="Pfam" id="PF04542">
    <property type="entry name" value="Sigma70_r2"/>
    <property type="match status" value="1"/>
</dbReference>
<dbReference type="OrthoDB" id="9784272at2"/>
<dbReference type="AlphaFoldDB" id="A0A0N9I528"/>
<comment type="similarity">
    <text evidence="1">Belongs to the sigma-70 factor family. ECF subfamily.</text>
</comment>
<dbReference type="NCBIfam" id="TIGR02937">
    <property type="entry name" value="sigma70-ECF"/>
    <property type="match status" value="1"/>
</dbReference>
<dbReference type="PANTHER" id="PTHR43133:SF66">
    <property type="entry name" value="ECF RNA POLYMERASE SIGMA FACTOR SIGK"/>
    <property type="match status" value="1"/>
</dbReference>
<dbReference type="InterPro" id="IPR036388">
    <property type="entry name" value="WH-like_DNA-bd_sf"/>
</dbReference>
<proteinExistence type="inferred from homology"/>
<dbReference type="RefSeq" id="WP_054291854.1">
    <property type="nucleotide sequence ID" value="NZ_CP012752.1"/>
</dbReference>
<keyword evidence="5" id="KW-0804">Transcription</keyword>
<evidence type="ECO:0000256" key="4">
    <source>
        <dbReference type="ARBA" id="ARBA00023125"/>
    </source>
</evidence>
<dbReference type="Gene3D" id="1.10.10.10">
    <property type="entry name" value="Winged helix-like DNA-binding domain superfamily/Winged helix DNA-binding domain"/>
    <property type="match status" value="1"/>
</dbReference>
<evidence type="ECO:0000259" key="6">
    <source>
        <dbReference type="Pfam" id="PF04542"/>
    </source>
</evidence>
<evidence type="ECO:0000313" key="8">
    <source>
        <dbReference type="EMBL" id="ALG09950.1"/>
    </source>
</evidence>
<dbReference type="KEGG" id="kphy:AOZ06_26340"/>
<dbReference type="InterPro" id="IPR013324">
    <property type="entry name" value="RNA_pol_sigma_r3/r4-like"/>
</dbReference>
<reference evidence="8 9" key="1">
    <citation type="submission" date="2015-07" db="EMBL/GenBank/DDBJ databases">
        <title>Genome sequencing of Kibdelosporangium phytohabitans.</title>
        <authorList>
            <person name="Qin S."/>
            <person name="Xing K."/>
        </authorList>
    </citation>
    <scope>NUCLEOTIDE SEQUENCE [LARGE SCALE GENOMIC DNA]</scope>
    <source>
        <strain evidence="8 9">KLBMP1111</strain>
    </source>
</reference>
<keyword evidence="3" id="KW-0731">Sigma factor</keyword>
<name>A0A0N9I528_9PSEU</name>
<evidence type="ECO:0000256" key="5">
    <source>
        <dbReference type="ARBA" id="ARBA00023163"/>
    </source>
</evidence>
<dbReference type="PANTHER" id="PTHR43133">
    <property type="entry name" value="RNA POLYMERASE ECF-TYPE SIGMA FACTO"/>
    <property type="match status" value="1"/>
</dbReference>
<keyword evidence="2" id="KW-0805">Transcription regulation</keyword>
<evidence type="ECO:0000256" key="3">
    <source>
        <dbReference type="ARBA" id="ARBA00023082"/>
    </source>
</evidence>
<keyword evidence="4" id="KW-0238">DNA-binding</keyword>
<dbReference type="STRING" id="860235.AOZ06_26340"/>
<evidence type="ECO:0000256" key="2">
    <source>
        <dbReference type="ARBA" id="ARBA00023015"/>
    </source>
</evidence>
<dbReference type="GO" id="GO:0016987">
    <property type="term" value="F:sigma factor activity"/>
    <property type="evidence" value="ECO:0007669"/>
    <property type="project" value="UniProtKB-KW"/>
</dbReference>
<feature type="domain" description="RNA polymerase sigma-70 region 2" evidence="6">
    <location>
        <begin position="34"/>
        <end position="99"/>
    </location>
</feature>
<sequence>MGQSFAFRPASSESGVAGDLVAAGNGDLEAFAQLYAQLAGTVLGAVRAILRDNAHAEEITAAIFVEVWRTACQYSPDRGGGFEWVMAIAHRHAVDRLRADAEARSPRDRRWQAAEVRPPNTAQARLQGLAPLERESLELAYYGGLTYTEIGAVHHIPASSAKSLLRDALINLRGRG</sequence>
<dbReference type="Gene3D" id="1.10.1740.10">
    <property type="match status" value="1"/>
</dbReference>